<gene>
    <name evidence="3" type="ORF">SAMN05216388_10702</name>
</gene>
<reference evidence="4" key="1">
    <citation type="submission" date="2016-10" db="EMBL/GenBank/DDBJ databases">
        <authorList>
            <person name="Varghese N."/>
            <person name="Submissions S."/>
        </authorList>
    </citation>
    <scope>NUCLEOTIDE SEQUENCE [LARGE SCALE GENOMIC DNA]</scope>
    <source>
        <strain evidence="4">IBRC-M 10043</strain>
    </source>
</reference>
<keyword evidence="1" id="KW-1133">Transmembrane helix</keyword>
<sequence length="209" mass="22785">MPSIKSALVLLLGAMLVVGGVTAWFFDDRAYQHEVQSLDNAPENGDVYNYSDLSENAQTAFVQAHQAGPNGGTYPVYDEAKKPHEFEYLTDGTMSYTIRYQGNYYELFTSQTGGHGMGFERVIKGLLAFGIGVALLMVGRRVSSDRQLQYSVLGGTVIGGSVAFTGSFWPGQTAVLIAVFGGCVLCLLTTILTYTLLSFPRETRFLFAE</sequence>
<feature type="transmembrane region" description="Helical" evidence="1">
    <location>
        <begin position="122"/>
        <end position="138"/>
    </location>
</feature>
<keyword evidence="4" id="KW-1185">Reference proteome</keyword>
<feature type="transmembrane region" description="Helical" evidence="1">
    <location>
        <begin position="175"/>
        <end position="197"/>
    </location>
</feature>
<dbReference type="Proteomes" id="UP000198775">
    <property type="component" value="Unassembled WGS sequence"/>
</dbReference>
<dbReference type="InterPro" id="IPR058285">
    <property type="entry name" value="DUF7979"/>
</dbReference>
<dbReference type="RefSeq" id="WP_139203752.1">
    <property type="nucleotide sequence ID" value="NZ_FOCX01000070.1"/>
</dbReference>
<keyword evidence="1" id="KW-0472">Membrane</keyword>
<proteinExistence type="predicted"/>
<evidence type="ECO:0000313" key="4">
    <source>
        <dbReference type="Proteomes" id="UP000198775"/>
    </source>
</evidence>
<protein>
    <recommendedName>
        <fullName evidence="2">DUF7979 domain-containing protein</fullName>
    </recommendedName>
</protein>
<dbReference type="EMBL" id="FOCX01000070">
    <property type="protein sequence ID" value="SEP29856.1"/>
    <property type="molecule type" value="Genomic_DNA"/>
</dbReference>
<evidence type="ECO:0000259" key="2">
    <source>
        <dbReference type="Pfam" id="PF25934"/>
    </source>
</evidence>
<feature type="domain" description="DUF7979" evidence="2">
    <location>
        <begin position="30"/>
        <end position="107"/>
    </location>
</feature>
<feature type="transmembrane region" description="Helical" evidence="1">
    <location>
        <begin position="150"/>
        <end position="169"/>
    </location>
</feature>
<organism evidence="3 4">
    <name type="scientific">Halorientalis persicus</name>
    <dbReference type="NCBI Taxonomy" id="1367881"/>
    <lineage>
        <taxon>Archaea</taxon>
        <taxon>Methanobacteriati</taxon>
        <taxon>Methanobacteriota</taxon>
        <taxon>Stenosarchaea group</taxon>
        <taxon>Halobacteria</taxon>
        <taxon>Halobacteriales</taxon>
        <taxon>Haloarculaceae</taxon>
        <taxon>Halorientalis</taxon>
    </lineage>
</organism>
<name>A0A1H8WQF4_9EURY</name>
<dbReference type="Pfam" id="PF25934">
    <property type="entry name" value="DUF7979"/>
    <property type="match status" value="1"/>
</dbReference>
<evidence type="ECO:0000313" key="3">
    <source>
        <dbReference type="EMBL" id="SEP29856.1"/>
    </source>
</evidence>
<keyword evidence="1" id="KW-0812">Transmembrane</keyword>
<dbReference type="AlphaFoldDB" id="A0A1H8WQF4"/>
<accession>A0A1H8WQF4</accession>
<evidence type="ECO:0000256" key="1">
    <source>
        <dbReference type="SAM" id="Phobius"/>
    </source>
</evidence>